<organism evidence="1">
    <name type="scientific">marine sediment metagenome</name>
    <dbReference type="NCBI Taxonomy" id="412755"/>
    <lineage>
        <taxon>unclassified sequences</taxon>
        <taxon>metagenomes</taxon>
        <taxon>ecological metagenomes</taxon>
    </lineage>
</organism>
<feature type="non-terminal residue" evidence="1">
    <location>
        <position position="1"/>
    </location>
</feature>
<evidence type="ECO:0000313" key="1">
    <source>
        <dbReference type="EMBL" id="GAH90455.1"/>
    </source>
</evidence>
<sequence>SFSYQYKLATKSVYTQAKGDCVICRGERVYGIWNSLDSKLAFEYIGLGDIEYSKNNNKWQKSSRGDEANIFIQIERLLKFDKFEYIGSEKEFLYRFKVNIPFLAPGRWKEMIGLIKISKRNYLPKMIWAGLPDSSVYWEIELYNYNKKKRIEFSVKDWNNYSLTVPGVSSEYFKAIKRRLDLIDVNYRIKKKGDDVILAMPEYYNIEDIRVMLSNRILNVYGLVEGKEDANKVGYLKGDINMPLLSLFSFSIQFTHLS</sequence>
<protein>
    <submittedName>
        <fullName evidence="1">Uncharacterized protein</fullName>
    </submittedName>
</protein>
<dbReference type="AlphaFoldDB" id="X1KA21"/>
<dbReference type="EMBL" id="BARV01000914">
    <property type="protein sequence ID" value="GAH90455.1"/>
    <property type="molecule type" value="Genomic_DNA"/>
</dbReference>
<comment type="caution">
    <text evidence="1">The sequence shown here is derived from an EMBL/GenBank/DDBJ whole genome shotgun (WGS) entry which is preliminary data.</text>
</comment>
<accession>X1KA21</accession>
<proteinExistence type="predicted"/>
<gene>
    <name evidence="1" type="ORF">S06H3_02942</name>
</gene>
<reference evidence="1" key="1">
    <citation type="journal article" date="2014" name="Front. Microbiol.">
        <title>High frequency of phylogenetically diverse reductive dehalogenase-homologous genes in deep subseafloor sedimentary metagenomes.</title>
        <authorList>
            <person name="Kawai M."/>
            <person name="Futagami T."/>
            <person name="Toyoda A."/>
            <person name="Takaki Y."/>
            <person name="Nishi S."/>
            <person name="Hori S."/>
            <person name="Arai W."/>
            <person name="Tsubouchi T."/>
            <person name="Morono Y."/>
            <person name="Uchiyama I."/>
            <person name="Ito T."/>
            <person name="Fujiyama A."/>
            <person name="Inagaki F."/>
            <person name="Takami H."/>
        </authorList>
    </citation>
    <scope>NUCLEOTIDE SEQUENCE</scope>
    <source>
        <strain evidence="1">Expedition CK06-06</strain>
    </source>
</reference>
<name>X1KA21_9ZZZZ</name>